<keyword evidence="6" id="KW-1185">Reference proteome</keyword>
<feature type="chain" id="PRO_5034450655" evidence="4">
    <location>
        <begin position="19"/>
        <end position="146"/>
    </location>
</feature>
<dbReference type="AlphaFoldDB" id="A0A8B7NN18"/>
<dbReference type="GO" id="GO:0032934">
    <property type="term" value="F:sterol binding"/>
    <property type="evidence" value="ECO:0007669"/>
    <property type="project" value="InterPro"/>
</dbReference>
<dbReference type="Pfam" id="PF02221">
    <property type="entry name" value="E1_DerP2_DerF2"/>
    <property type="match status" value="1"/>
</dbReference>
<dbReference type="RefSeq" id="XP_018014586.1">
    <property type="nucleotide sequence ID" value="XM_018159097.1"/>
</dbReference>
<keyword evidence="3" id="KW-0964">Secreted</keyword>
<proteinExistence type="inferred from homology"/>
<evidence type="ECO:0000256" key="4">
    <source>
        <dbReference type="SAM" id="SignalP"/>
    </source>
</evidence>
<dbReference type="Proteomes" id="UP000694843">
    <property type="component" value="Unplaced"/>
</dbReference>
<dbReference type="OrthoDB" id="6332846at2759"/>
<gene>
    <name evidence="7" type="primary">LOC108671542</name>
</gene>
<dbReference type="SMART" id="SM00737">
    <property type="entry name" value="ML"/>
    <property type="match status" value="1"/>
</dbReference>
<protein>
    <submittedName>
        <fullName evidence="7">Mite group 2 allergen-like Ixo r 2</fullName>
    </submittedName>
</protein>
<organism evidence="6 7">
    <name type="scientific">Hyalella azteca</name>
    <name type="common">Amphipod</name>
    <dbReference type="NCBI Taxonomy" id="294128"/>
    <lineage>
        <taxon>Eukaryota</taxon>
        <taxon>Metazoa</taxon>
        <taxon>Ecdysozoa</taxon>
        <taxon>Arthropoda</taxon>
        <taxon>Crustacea</taxon>
        <taxon>Multicrustacea</taxon>
        <taxon>Malacostraca</taxon>
        <taxon>Eumalacostraca</taxon>
        <taxon>Peracarida</taxon>
        <taxon>Amphipoda</taxon>
        <taxon>Senticaudata</taxon>
        <taxon>Talitrida</taxon>
        <taxon>Talitroidea</taxon>
        <taxon>Hyalellidae</taxon>
        <taxon>Hyalella</taxon>
    </lineage>
</organism>
<comment type="subcellular location">
    <subcellularLocation>
        <location evidence="1">Secreted</location>
    </subcellularLocation>
</comment>
<dbReference type="FunFam" id="2.60.40.770:FF:000001">
    <property type="entry name" value="NPC intracellular cholesterol transporter 2"/>
    <property type="match status" value="1"/>
</dbReference>
<name>A0A8B7NN18_HYAAZ</name>
<comment type="similarity">
    <text evidence="2">Belongs to the NPC2 family.</text>
</comment>
<dbReference type="PANTHER" id="PTHR11306:SF68">
    <property type="entry name" value="NPC INTRACELLULAR CHOLESTEROL TRANSPORTER 2"/>
    <property type="match status" value="1"/>
</dbReference>
<sequence length="146" mass="15453">MKSTLALLLVALAHAVLATEFQDCGSEALTVALEVESCDIPPCIVKRGDTLSATILFTADHDVETMTAAVTANIGGIEVPWPGFDDNACAYLLDGCPVAGGSLANWTYPVEVLPEYPPITTLATFRLLHDGDVHDEVCLQVPVTIV</sequence>
<evidence type="ECO:0000256" key="2">
    <source>
        <dbReference type="ARBA" id="ARBA00006370"/>
    </source>
</evidence>
<dbReference type="GO" id="GO:0005576">
    <property type="term" value="C:extracellular region"/>
    <property type="evidence" value="ECO:0007669"/>
    <property type="project" value="UniProtKB-SubCell"/>
</dbReference>
<dbReference type="InterPro" id="IPR014756">
    <property type="entry name" value="Ig_E-set"/>
</dbReference>
<dbReference type="SUPFAM" id="SSF81296">
    <property type="entry name" value="E set domains"/>
    <property type="match status" value="1"/>
</dbReference>
<evidence type="ECO:0000313" key="6">
    <source>
        <dbReference type="Proteomes" id="UP000694843"/>
    </source>
</evidence>
<accession>A0A8B7NN18</accession>
<evidence type="ECO:0000259" key="5">
    <source>
        <dbReference type="SMART" id="SM00737"/>
    </source>
</evidence>
<dbReference type="PANTHER" id="PTHR11306">
    <property type="entry name" value="NIEMANN PICK TYPE C2 PROTEIN NPC2-RELATED"/>
    <property type="match status" value="1"/>
</dbReference>
<dbReference type="InterPro" id="IPR039670">
    <property type="entry name" value="NPC2-like"/>
</dbReference>
<evidence type="ECO:0000256" key="1">
    <source>
        <dbReference type="ARBA" id="ARBA00004613"/>
    </source>
</evidence>
<reference evidence="7" key="1">
    <citation type="submission" date="2025-08" db="UniProtKB">
        <authorList>
            <consortium name="RefSeq"/>
        </authorList>
    </citation>
    <scope>IDENTIFICATION</scope>
    <source>
        <tissue evidence="7">Whole organism</tissue>
    </source>
</reference>
<dbReference type="GO" id="GO:0015918">
    <property type="term" value="P:sterol transport"/>
    <property type="evidence" value="ECO:0007669"/>
    <property type="project" value="InterPro"/>
</dbReference>
<evidence type="ECO:0000313" key="7">
    <source>
        <dbReference type="RefSeq" id="XP_018014586.1"/>
    </source>
</evidence>
<dbReference type="KEGG" id="hazt:108671542"/>
<dbReference type="Gene3D" id="2.60.40.770">
    <property type="match status" value="1"/>
</dbReference>
<evidence type="ECO:0000256" key="3">
    <source>
        <dbReference type="ARBA" id="ARBA00022525"/>
    </source>
</evidence>
<feature type="signal peptide" evidence="4">
    <location>
        <begin position="1"/>
        <end position="18"/>
    </location>
</feature>
<dbReference type="GeneID" id="108671542"/>
<feature type="domain" description="MD-2-related lipid-recognition" evidence="5">
    <location>
        <begin position="21"/>
        <end position="143"/>
    </location>
</feature>
<keyword evidence="4" id="KW-0732">Signal</keyword>
<dbReference type="InterPro" id="IPR003172">
    <property type="entry name" value="ML_dom"/>
</dbReference>
<dbReference type="OMA" id="DSEPCVF"/>